<dbReference type="Gene3D" id="1.20.120.450">
    <property type="entry name" value="dinb family like domain"/>
    <property type="match status" value="1"/>
</dbReference>
<dbReference type="EMBL" id="CP035485">
    <property type="protein sequence ID" value="QDI92548.1"/>
    <property type="molecule type" value="Genomic_DNA"/>
</dbReference>
<feature type="domain" description="DinB-like" evidence="1">
    <location>
        <begin position="16"/>
        <end position="104"/>
    </location>
</feature>
<dbReference type="OrthoDB" id="9798830at2"/>
<dbReference type="InterPro" id="IPR024775">
    <property type="entry name" value="DinB-like"/>
</dbReference>
<evidence type="ECO:0000313" key="2">
    <source>
        <dbReference type="EMBL" id="QDI92548.1"/>
    </source>
</evidence>
<keyword evidence="3" id="KW-1185">Reference proteome</keyword>
<organism evidence="2 3">
    <name type="scientific">Salicibibacter halophilus</name>
    <dbReference type="NCBI Taxonomy" id="2502791"/>
    <lineage>
        <taxon>Bacteria</taxon>
        <taxon>Bacillati</taxon>
        <taxon>Bacillota</taxon>
        <taxon>Bacilli</taxon>
        <taxon>Bacillales</taxon>
        <taxon>Bacillaceae</taxon>
        <taxon>Salicibibacter</taxon>
    </lineage>
</organism>
<dbReference type="InterPro" id="IPR034660">
    <property type="entry name" value="DinB/YfiT-like"/>
</dbReference>
<sequence>MNHLTKGLYGENAHVNVLTIFDGLDEGQAGEVIFDQHSIWQLLNHMIYWQDYVLRLLKEEETIPPKHASETWPSEVKTLNERTWLAAVDKFTNGLHEAIRLAKNEHVDSNSQEHLISLISHNSYHAGQVVYIRRYLGCYDHIRHHSPHRTSPGYYACLVDVDELIWSFNFDMDFPIVIR</sequence>
<dbReference type="Proteomes" id="UP000319756">
    <property type="component" value="Chromosome"/>
</dbReference>
<name>A0A514LL05_9BACI</name>
<proteinExistence type="predicted"/>
<accession>A0A514LL05</accession>
<dbReference type="Pfam" id="PF12867">
    <property type="entry name" value="DinB_2"/>
    <property type="match status" value="1"/>
</dbReference>
<evidence type="ECO:0000313" key="3">
    <source>
        <dbReference type="Proteomes" id="UP000319756"/>
    </source>
</evidence>
<gene>
    <name evidence="2" type="ORF">EPH95_16305</name>
</gene>
<dbReference type="SUPFAM" id="SSF109854">
    <property type="entry name" value="DinB/YfiT-like putative metalloenzymes"/>
    <property type="match status" value="1"/>
</dbReference>
<evidence type="ECO:0000259" key="1">
    <source>
        <dbReference type="Pfam" id="PF12867"/>
    </source>
</evidence>
<dbReference type="KEGG" id="sale:EPH95_16305"/>
<dbReference type="AlphaFoldDB" id="A0A514LL05"/>
<dbReference type="RefSeq" id="WP_142091052.1">
    <property type="nucleotide sequence ID" value="NZ_CP035485.1"/>
</dbReference>
<protein>
    <submittedName>
        <fullName evidence="2">DinB family protein</fullName>
    </submittedName>
</protein>
<reference evidence="3" key="1">
    <citation type="submission" date="2019-01" db="EMBL/GenBank/DDBJ databases">
        <title>Genomic analysis of Salicibibacter sp. NKC3-5.</title>
        <authorList>
            <person name="Oh Y.J."/>
        </authorList>
    </citation>
    <scope>NUCLEOTIDE SEQUENCE [LARGE SCALE GENOMIC DNA]</scope>
    <source>
        <strain evidence="3">NKC3-5</strain>
    </source>
</reference>